<organism evidence="2">
    <name type="scientific">Solanum lycopersicum</name>
    <name type="common">Tomato</name>
    <name type="synonym">Lycopersicon esculentum</name>
    <dbReference type="NCBI Taxonomy" id="4081"/>
    <lineage>
        <taxon>Eukaryota</taxon>
        <taxon>Viridiplantae</taxon>
        <taxon>Streptophyta</taxon>
        <taxon>Embryophyta</taxon>
        <taxon>Tracheophyta</taxon>
        <taxon>Spermatophyta</taxon>
        <taxon>Magnoliopsida</taxon>
        <taxon>eudicotyledons</taxon>
        <taxon>Gunneridae</taxon>
        <taxon>Pentapetalae</taxon>
        <taxon>asterids</taxon>
        <taxon>lamiids</taxon>
        <taxon>Solanales</taxon>
        <taxon>Solanaceae</taxon>
        <taxon>Solanoideae</taxon>
        <taxon>Solaneae</taxon>
        <taxon>Solanum</taxon>
        <taxon>Solanum subgen. Lycopersicon</taxon>
    </lineage>
</organism>
<feature type="transmembrane region" description="Helical" evidence="1">
    <location>
        <begin position="31"/>
        <end position="50"/>
    </location>
</feature>
<sequence length="63" mass="7170">MLLMLSVNIVAYFGFSSLSLAAEMPRPSPYFHVQFFSAKSGIFFTLYTALRMFQSAKTQYTNT</sequence>
<dbReference type="AlphaFoldDB" id="A0A3Q7HKE3"/>
<keyword evidence="3" id="KW-1185">Reference proteome</keyword>
<evidence type="ECO:0000313" key="2">
    <source>
        <dbReference type="EnsemblPlants" id="Solyc08g036410.1.1.1"/>
    </source>
</evidence>
<protein>
    <submittedName>
        <fullName evidence="2">Uncharacterized protein</fullName>
    </submittedName>
</protein>
<dbReference type="InParanoid" id="A0A3Q7HKE3"/>
<proteinExistence type="predicted"/>
<evidence type="ECO:0000256" key="1">
    <source>
        <dbReference type="SAM" id="Phobius"/>
    </source>
</evidence>
<reference evidence="2" key="2">
    <citation type="submission" date="2019-01" db="UniProtKB">
        <authorList>
            <consortium name="EnsemblPlants"/>
        </authorList>
    </citation>
    <scope>IDENTIFICATION</scope>
    <source>
        <strain evidence="2">cv. Heinz 1706</strain>
    </source>
</reference>
<keyword evidence="1" id="KW-0812">Transmembrane</keyword>
<dbReference type="Proteomes" id="UP000004994">
    <property type="component" value="Chromosome 8"/>
</dbReference>
<evidence type="ECO:0000313" key="3">
    <source>
        <dbReference type="Proteomes" id="UP000004994"/>
    </source>
</evidence>
<dbReference type="PaxDb" id="4081-Solyc08g036410.1.1"/>
<dbReference type="Gramene" id="Solyc08g036410.1.1">
    <property type="protein sequence ID" value="Solyc08g036410.1.1.1"/>
    <property type="gene ID" value="Solyc08g036410.1"/>
</dbReference>
<keyword evidence="1" id="KW-1133">Transmembrane helix</keyword>
<dbReference type="EnsemblPlants" id="Solyc08g036410.1.1">
    <property type="protein sequence ID" value="Solyc08g036410.1.1.1"/>
    <property type="gene ID" value="Solyc08g036410.1"/>
</dbReference>
<keyword evidence="1" id="KW-0472">Membrane</keyword>
<accession>A0A3Q7HKE3</accession>
<reference evidence="2" key="1">
    <citation type="journal article" date="2012" name="Nature">
        <title>The tomato genome sequence provides insights into fleshy fruit evolution.</title>
        <authorList>
            <consortium name="Tomato Genome Consortium"/>
        </authorList>
    </citation>
    <scope>NUCLEOTIDE SEQUENCE [LARGE SCALE GENOMIC DNA]</scope>
    <source>
        <strain evidence="2">cv. Heinz 1706</strain>
    </source>
</reference>
<name>A0A3Q7HKE3_SOLLC</name>